<dbReference type="OrthoDB" id="396512at2"/>
<sequence length="391" mass="45479">MIKVGGVYKSIDGEKIKIACDFYSDGNKQTLWFETASEFEDYISIETCNPFFIILFLIAFHNQVDIEFETPVSKRLYYGLTKYLQEINLLDQDKLKRINVKCELVTTRYESNGIATAMSLGVDSFYSLLEKNNSFDEITHLALFNAGAFGQYEGEISRRYFNVMKNIVQDLSDELSLPLLWVDTNFNEILNIPFGVTCIYRNIACALLFEKKIGVYYYSNAVPFQDMQVFCDSPEDQELVLSYGLSTESLEVRMSGLFKNRVEKTNAITDFDITKKYLNVCIVTSEYENVNETGGTIENCSKCFKCRRTMVTLDILGELSNYKNVFDLNHYNKNRNRYLAETLYHFYRSREVFSAEIMSLIREKKFTIPLKVYYYLFIRGLQPVLKFAKLK</sequence>
<accession>A0A4Q1JR53</accession>
<dbReference type="RefSeq" id="WP_129251976.1">
    <property type="nucleotide sequence ID" value="NZ_SAXA01000001.1"/>
</dbReference>
<dbReference type="Proteomes" id="UP000289703">
    <property type="component" value="Unassembled WGS sequence"/>
</dbReference>
<dbReference type="AlphaFoldDB" id="A0A4Q1JR53"/>
<keyword evidence="2" id="KW-1185">Reference proteome</keyword>
<proteinExistence type="predicted"/>
<comment type="caution">
    <text evidence="1">The sequence shown here is derived from an EMBL/GenBank/DDBJ whole genome shotgun (WGS) entry which is preliminary data.</text>
</comment>
<reference evidence="1 2" key="1">
    <citation type="submission" date="2019-01" db="EMBL/GenBank/DDBJ databases">
        <title>Ancylomarina salipaludis sp. nov., isolated from a salt marsh.</title>
        <authorList>
            <person name="Yoon J.-H."/>
        </authorList>
    </citation>
    <scope>NUCLEOTIDE SEQUENCE [LARGE SCALE GENOMIC DNA]</scope>
    <source>
        <strain evidence="1 2">SHSM-M15</strain>
    </source>
</reference>
<gene>
    <name evidence="1" type="ORF">EO244_00750</name>
</gene>
<dbReference type="EMBL" id="SAXA01000001">
    <property type="protein sequence ID" value="RXQ97450.1"/>
    <property type="molecule type" value="Genomic_DNA"/>
</dbReference>
<evidence type="ECO:0000313" key="1">
    <source>
        <dbReference type="EMBL" id="RXQ97450.1"/>
    </source>
</evidence>
<evidence type="ECO:0000313" key="2">
    <source>
        <dbReference type="Proteomes" id="UP000289703"/>
    </source>
</evidence>
<organism evidence="1 2">
    <name type="scientific">Ancylomarina salipaludis</name>
    <dbReference type="NCBI Taxonomy" id="2501299"/>
    <lineage>
        <taxon>Bacteria</taxon>
        <taxon>Pseudomonadati</taxon>
        <taxon>Bacteroidota</taxon>
        <taxon>Bacteroidia</taxon>
        <taxon>Marinilabiliales</taxon>
        <taxon>Marinifilaceae</taxon>
        <taxon>Ancylomarina</taxon>
    </lineage>
</organism>
<name>A0A4Q1JR53_9BACT</name>
<protein>
    <submittedName>
        <fullName evidence="1">Uncharacterized protein</fullName>
    </submittedName>
</protein>